<evidence type="ECO:0000313" key="3">
    <source>
        <dbReference type="Proteomes" id="UP000034024"/>
    </source>
</evidence>
<accession>A0A0F7JTF5</accession>
<evidence type="ECO:0000256" key="1">
    <source>
        <dbReference type="SAM" id="SignalP"/>
    </source>
</evidence>
<organism evidence="2 3">
    <name type="scientific">Deinococcus soli</name>
    <name type="common">ex Cha et al. 2016</name>
    <dbReference type="NCBI Taxonomy" id="1309411"/>
    <lineage>
        <taxon>Bacteria</taxon>
        <taxon>Thermotogati</taxon>
        <taxon>Deinococcota</taxon>
        <taxon>Deinococci</taxon>
        <taxon>Deinococcales</taxon>
        <taxon>Deinococcaceae</taxon>
        <taxon>Deinococcus</taxon>
    </lineage>
</organism>
<dbReference type="PATRIC" id="fig|1309411.5.peg.2888"/>
<keyword evidence="1" id="KW-0732">Signal</keyword>
<gene>
    <name evidence="2" type="ORF">SY84_14185</name>
</gene>
<dbReference type="OrthoDB" id="9990148at2"/>
<feature type="signal peptide" evidence="1">
    <location>
        <begin position="1"/>
        <end position="22"/>
    </location>
</feature>
<evidence type="ECO:0000313" key="2">
    <source>
        <dbReference type="EMBL" id="AKH17975.1"/>
    </source>
</evidence>
<protein>
    <submittedName>
        <fullName evidence="2">Uncharacterized protein</fullName>
    </submittedName>
</protein>
<dbReference type="Proteomes" id="UP000034024">
    <property type="component" value="Chromosome"/>
</dbReference>
<dbReference type="RefSeq" id="WP_046844542.1">
    <property type="nucleotide sequence ID" value="NZ_CP011389.1"/>
</dbReference>
<dbReference type="AlphaFoldDB" id="A0A0F7JTF5"/>
<name>A0A0F7JTF5_9DEIO</name>
<feature type="chain" id="PRO_5002517177" evidence="1">
    <location>
        <begin position="23"/>
        <end position="76"/>
    </location>
</feature>
<reference evidence="2 3" key="1">
    <citation type="submission" date="2015-01" db="EMBL/GenBank/DDBJ databases">
        <title>Deinococcus soli/N5/whole genome sequencing.</title>
        <authorList>
            <person name="Kim M.K."/>
            <person name="Srinivasan S."/>
            <person name="Lee J.-J."/>
        </authorList>
    </citation>
    <scope>NUCLEOTIDE SEQUENCE [LARGE SCALE GENOMIC DNA]</scope>
    <source>
        <strain evidence="2 3">N5</strain>
    </source>
</reference>
<dbReference type="EMBL" id="CP011389">
    <property type="protein sequence ID" value="AKH17975.1"/>
    <property type="molecule type" value="Genomic_DNA"/>
</dbReference>
<keyword evidence="3" id="KW-1185">Reference proteome</keyword>
<dbReference type="KEGG" id="dch:SY84_14185"/>
<sequence>MKRLYAALCAAVALAVSGDATSDQTLRDYRAVTLAGFTVLVSPATQADLATWERLEWRLADTLREAKAALPPQAQR</sequence>
<proteinExistence type="predicted"/>